<keyword evidence="3" id="KW-1185">Reference proteome</keyword>
<dbReference type="AlphaFoldDB" id="A0A0S7BFL2"/>
<proteinExistence type="predicted"/>
<name>A0A0S7BFL2_9CHLR</name>
<dbReference type="PANTHER" id="PTHR43798">
    <property type="entry name" value="MONOACYLGLYCEROL LIPASE"/>
    <property type="match status" value="1"/>
</dbReference>
<dbReference type="InterPro" id="IPR022742">
    <property type="entry name" value="Hydrolase_4"/>
</dbReference>
<dbReference type="InterPro" id="IPR029058">
    <property type="entry name" value="AB_hydrolase_fold"/>
</dbReference>
<dbReference type="Proteomes" id="UP000055060">
    <property type="component" value="Unassembled WGS sequence"/>
</dbReference>
<dbReference type="GO" id="GO:0046464">
    <property type="term" value="P:acylglycerol catabolic process"/>
    <property type="evidence" value="ECO:0007669"/>
    <property type="project" value="TreeGrafter"/>
</dbReference>
<sequence length="227" mass="25476">MTYLGQYYRTYALDFWGFGESGKKLNTYLVPDFVSLVDQFMEQLGITSAPLVGHSMGGTVSLSVAIHYPQRAQKVVIIGSPVNGSSLALALKFAGMKWVAKPLFTFFPAFRAAMRLASPYICRDPRFPAMMDRDLSKTTVESFLTSIASLRRTDLRPDMHTIQVPVMGMFGHRDNIVSPNEWKVLKESLPDAQIERYPNAGHFIMLDEPKTFMPVLKDFLDAPTGQI</sequence>
<dbReference type="Pfam" id="PF12146">
    <property type="entry name" value="Hydrolase_4"/>
    <property type="match status" value="1"/>
</dbReference>
<organism evidence="2">
    <name type="scientific">Longilinea arvoryzae</name>
    <dbReference type="NCBI Taxonomy" id="360412"/>
    <lineage>
        <taxon>Bacteria</taxon>
        <taxon>Bacillati</taxon>
        <taxon>Chloroflexota</taxon>
        <taxon>Anaerolineae</taxon>
        <taxon>Anaerolineales</taxon>
        <taxon>Anaerolineaceae</taxon>
        <taxon>Longilinea</taxon>
    </lineage>
</organism>
<accession>A0A0S7BFL2</accession>
<dbReference type="SUPFAM" id="SSF53474">
    <property type="entry name" value="alpha/beta-Hydrolases"/>
    <property type="match status" value="1"/>
</dbReference>
<reference evidence="2" key="1">
    <citation type="submission" date="2015-07" db="EMBL/GenBank/DDBJ databases">
        <title>Draft Genome Sequences of Anaerolinea thermolimosa IMO-1, Bellilinea caldifistulae GOMI-1, Leptolinea tardivitalis YMTK-2, Levilinea saccharolytica KIBI-1,Longilinea arvoryzae KOME-1, Previously Described as Members of the Anaerolineaceae (Chloroflexi).</title>
        <authorList>
            <person name="Sekiguchi Y."/>
            <person name="Ohashi A."/>
            <person name="Matsuura N."/>
            <person name="Tourlousse M.D."/>
        </authorList>
    </citation>
    <scope>NUCLEOTIDE SEQUENCE [LARGE SCALE GENOMIC DNA]</scope>
    <source>
        <strain evidence="2">KOME-1</strain>
    </source>
</reference>
<feature type="domain" description="Serine aminopeptidase S33" evidence="1">
    <location>
        <begin position="8"/>
        <end position="207"/>
    </location>
</feature>
<dbReference type="EMBL" id="DF967972">
    <property type="protein sequence ID" value="GAP13808.1"/>
    <property type="molecule type" value="Genomic_DNA"/>
</dbReference>
<evidence type="ECO:0000313" key="2">
    <source>
        <dbReference type="EMBL" id="GAP13808.1"/>
    </source>
</evidence>
<evidence type="ECO:0000313" key="3">
    <source>
        <dbReference type="Proteomes" id="UP000055060"/>
    </source>
</evidence>
<dbReference type="Gene3D" id="3.40.50.1820">
    <property type="entry name" value="alpha/beta hydrolase"/>
    <property type="match status" value="1"/>
</dbReference>
<evidence type="ECO:0000259" key="1">
    <source>
        <dbReference type="Pfam" id="PF12146"/>
    </source>
</evidence>
<dbReference type="PANTHER" id="PTHR43798:SF33">
    <property type="entry name" value="HYDROLASE, PUTATIVE (AFU_ORTHOLOGUE AFUA_2G14860)-RELATED"/>
    <property type="match status" value="1"/>
</dbReference>
<dbReference type="PRINTS" id="PR00111">
    <property type="entry name" value="ABHYDROLASE"/>
</dbReference>
<protein>
    <submittedName>
        <fullName evidence="2">Predicted hydrolase</fullName>
    </submittedName>
</protein>
<dbReference type="GO" id="GO:0047372">
    <property type="term" value="F:monoacylglycerol lipase activity"/>
    <property type="evidence" value="ECO:0007669"/>
    <property type="project" value="TreeGrafter"/>
</dbReference>
<keyword evidence="2" id="KW-0378">Hydrolase</keyword>
<dbReference type="InterPro" id="IPR000073">
    <property type="entry name" value="AB_hydrolase_1"/>
</dbReference>
<gene>
    <name evidence="2" type="ORF">LARV_01563</name>
</gene>
<dbReference type="GO" id="GO:0016020">
    <property type="term" value="C:membrane"/>
    <property type="evidence" value="ECO:0007669"/>
    <property type="project" value="TreeGrafter"/>
</dbReference>
<dbReference type="STRING" id="360412.LARV_01563"/>
<dbReference type="InterPro" id="IPR050266">
    <property type="entry name" value="AB_hydrolase_sf"/>
</dbReference>